<organism evidence="3 4">
    <name type="scientific">Laccaria amethystina LaAM-08-1</name>
    <dbReference type="NCBI Taxonomy" id="1095629"/>
    <lineage>
        <taxon>Eukaryota</taxon>
        <taxon>Fungi</taxon>
        <taxon>Dikarya</taxon>
        <taxon>Basidiomycota</taxon>
        <taxon>Agaricomycotina</taxon>
        <taxon>Agaricomycetes</taxon>
        <taxon>Agaricomycetidae</taxon>
        <taxon>Agaricales</taxon>
        <taxon>Agaricineae</taxon>
        <taxon>Hydnangiaceae</taxon>
        <taxon>Laccaria</taxon>
    </lineage>
</organism>
<name>A0A0C9WTJ0_9AGAR</name>
<feature type="transmembrane region" description="Helical" evidence="2">
    <location>
        <begin position="82"/>
        <end position="103"/>
    </location>
</feature>
<feature type="region of interest" description="Disordered" evidence="1">
    <location>
        <begin position="1"/>
        <end position="42"/>
    </location>
</feature>
<reference evidence="3 4" key="1">
    <citation type="submission" date="2014-04" db="EMBL/GenBank/DDBJ databases">
        <authorList>
            <consortium name="DOE Joint Genome Institute"/>
            <person name="Kuo A."/>
            <person name="Kohler A."/>
            <person name="Nagy L.G."/>
            <person name="Floudas D."/>
            <person name="Copeland A."/>
            <person name="Barry K.W."/>
            <person name="Cichocki N."/>
            <person name="Veneault-Fourrey C."/>
            <person name="LaButti K."/>
            <person name="Lindquist E.A."/>
            <person name="Lipzen A."/>
            <person name="Lundell T."/>
            <person name="Morin E."/>
            <person name="Murat C."/>
            <person name="Sun H."/>
            <person name="Tunlid A."/>
            <person name="Henrissat B."/>
            <person name="Grigoriev I.V."/>
            <person name="Hibbett D.S."/>
            <person name="Martin F."/>
            <person name="Nordberg H.P."/>
            <person name="Cantor M.N."/>
            <person name="Hua S.X."/>
        </authorList>
    </citation>
    <scope>NUCLEOTIDE SEQUENCE [LARGE SCALE GENOMIC DNA]</scope>
    <source>
        <strain evidence="3 4">LaAM-08-1</strain>
    </source>
</reference>
<dbReference type="EMBL" id="KN838988">
    <property type="protein sequence ID" value="KIJ91598.1"/>
    <property type="molecule type" value="Genomic_DNA"/>
</dbReference>
<accession>A0A0C9WTJ0</accession>
<evidence type="ECO:0000256" key="2">
    <source>
        <dbReference type="SAM" id="Phobius"/>
    </source>
</evidence>
<evidence type="ECO:0000256" key="1">
    <source>
        <dbReference type="SAM" id="MobiDB-lite"/>
    </source>
</evidence>
<keyword evidence="2" id="KW-0472">Membrane</keyword>
<dbReference type="Proteomes" id="UP000054477">
    <property type="component" value="Unassembled WGS sequence"/>
</dbReference>
<keyword evidence="2" id="KW-1133">Transmembrane helix</keyword>
<dbReference type="AlphaFoldDB" id="A0A0C9WTJ0"/>
<keyword evidence="2" id="KW-0812">Transmembrane</keyword>
<feature type="compositionally biased region" description="Polar residues" evidence="1">
    <location>
        <begin position="22"/>
        <end position="33"/>
    </location>
</feature>
<proteinExistence type="predicted"/>
<protein>
    <submittedName>
        <fullName evidence="3">Unplaced genomic scaffold K443scaffold_453, whole genome shotgun sequence</fullName>
    </submittedName>
</protein>
<dbReference type="HOGENOM" id="CLU_906329_0_0_1"/>
<feature type="transmembrane region" description="Helical" evidence="2">
    <location>
        <begin position="185"/>
        <end position="208"/>
    </location>
</feature>
<evidence type="ECO:0000313" key="3">
    <source>
        <dbReference type="EMBL" id="KIJ91598.1"/>
    </source>
</evidence>
<keyword evidence="4" id="KW-1185">Reference proteome</keyword>
<gene>
    <name evidence="3" type="ORF">K443DRAFT_14264</name>
</gene>
<evidence type="ECO:0000313" key="4">
    <source>
        <dbReference type="Proteomes" id="UP000054477"/>
    </source>
</evidence>
<reference evidence="4" key="2">
    <citation type="submission" date="2015-01" db="EMBL/GenBank/DDBJ databases">
        <title>Evolutionary Origins and Diversification of the Mycorrhizal Mutualists.</title>
        <authorList>
            <consortium name="DOE Joint Genome Institute"/>
            <consortium name="Mycorrhizal Genomics Consortium"/>
            <person name="Kohler A."/>
            <person name="Kuo A."/>
            <person name="Nagy L.G."/>
            <person name="Floudas D."/>
            <person name="Copeland A."/>
            <person name="Barry K.W."/>
            <person name="Cichocki N."/>
            <person name="Veneault-Fourrey C."/>
            <person name="LaButti K."/>
            <person name="Lindquist E.A."/>
            <person name="Lipzen A."/>
            <person name="Lundell T."/>
            <person name="Morin E."/>
            <person name="Murat C."/>
            <person name="Riley R."/>
            <person name="Ohm R."/>
            <person name="Sun H."/>
            <person name="Tunlid A."/>
            <person name="Henrissat B."/>
            <person name="Grigoriev I.V."/>
            <person name="Hibbett D.S."/>
            <person name="Martin F."/>
        </authorList>
    </citation>
    <scope>NUCLEOTIDE SEQUENCE [LARGE SCALE GENOMIC DNA]</scope>
    <source>
        <strain evidence="4">LaAM-08-1</strain>
    </source>
</reference>
<sequence>MALYDTKWGQPHTLKTPERRGSPTSTTHEQQPPTKCARPPTNGLLAMRNIYPNRLHWSAYSAPRLLFPRPSDPRKAARQCQLTLALLLRGSLVVLGGITLHGLGYPSRVPRVDGRDSAMIYPGSFGWKRYPGSFGWKRYPDASAYTGTIAGRIVILRSAGGTPIPIPTTWRKQAAPDSKKPPTGVIISGVIVGTVLLILTGILLLVFLRRRRRRQALVEPLLPDTRSPETKFSQIDPATIPLAKHPAVAPLPSIYPFNANGTDGLILVQYPHMPPVSEASDIPRVGLPQASIITQPAVVNHRYSGRG</sequence>